<keyword evidence="4" id="KW-1185">Reference proteome</keyword>
<dbReference type="RefSeq" id="WP_263711227.1">
    <property type="nucleotide sequence ID" value="NZ_JAOWKX010000002.1"/>
</dbReference>
<protein>
    <recommendedName>
        <fullName evidence="2">EF-hand domain-containing protein</fullName>
    </recommendedName>
</protein>
<comment type="caution">
    <text evidence="3">The sequence shown here is derived from an EMBL/GenBank/DDBJ whole genome shotgun (WGS) entry which is preliminary data.</text>
</comment>
<proteinExistence type="predicted"/>
<dbReference type="EMBL" id="JAOWKX010000002">
    <property type="protein sequence ID" value="MCV2884014.1"/>
    <property type="molecule type" value="Genomic_DNA"/>
</dbReference>
<evidence type="ECO:0000313" key="4">
    <source>
        <dbReference type="Proteomes" id="UP001652504"/>
    </source>
</evidence>
<dbReference type="PROSITE" id="PS50222">
    <property type="entry name" value="EF_HAND_2"/>
    <property type="match status" value="1"/>
</dbReference>
<feature type="domain" description="EF-hand" evidence="2">
    <location>
        <begin position="41"/>
        <end position="68"/>
    </location>
</feature>
<name>A0ABT3A5S8_9ALTE</name>
<organism evidence="3 4">
    <name type="scientific">Fluctibacter corallii</name>
    <dbReference type="NCBI Taxonomy" id="2984329"/>
    <lineage>
        <taxon>Bacteria</taxon>
        <taxon>Pseudomonadati</taxon>
        <taxon>Pseudomonadota</taxon>
        <taxon>Gammaproteobacteria</taxon>
        <taxon>Alteromonadales</taxon>
        <taxon>Alteromonadaceae</taxon>
        <taxon>Fluctibacter</taxon>
    </lineage>
</organism>
<gene>
    <name evidence="3" type="ORF">OE749_04840</name>
</gene>
<accession>A0ABT3A5S8</accession>
<dbReference type="Proteomes" id="UP001652504">
    <property type="component" value="Unassembled WGS sequence"/>
</dbReference>
<dbReference type="InterPro" id="IPR002048">
    <property type="entry name" value="EF_hand_dom"/>
</dbReference>
<keyword evidence="1" id="KW-0732">Signal</keyword>
<dbReference type="InterPro" id="IPR011992">
    <property type="entry name" value="EF-hand-dom_pair"/>
</dbReference>
<dbReference type="SUPFAM" id="SSF47473">
    <property type="entry name" value="EF-hand"/>
    <property type="match status" value="1"/>
</dbReference>
<dbReference type="Gene3D" id="1.10.238.10">
    <property type="entry name" value="EF-hand"/>
    <property type="match status" value="1"/>
</dbReference>
<sequence length="68" mass="7145">MKTFTLATLLTFVSAFALANPAILTELDSNNDGKLSKEEAAHDATLAADFAKLDVNGDGFLTKDELAG</sequence>
<dbReference type="InterPro" id="IPR018247">
    <property type="entry name" value="EF_Hand_1_Ca_BS"/>
</dbReference>
<feature type="signal peptide" evidence="1">
    <location>
        <begin position="1"/>
        <end position="19"/>
    </location>
</feature>
<feature type="chain" id="PRO_5045288142" description="EF-hand domain-containing protein" evidence="1">
    <location>
        <begin position="20"/>
        <end position="68"/>
    </location>
</feature>
<dbReference type="Pfam" id="PF13202">
    <property type="entry name" value="EF-hand_5"/>
    <property type="match status" value="2"/>
</dbReference>
<dbReference type="PROSITE" id="PS00018">
    <property type="entry name" value="EF_HAND_1"/>
    <property type="match status" value="1"/>
</dbReference>
<evidence type="ECO:0000256" key="1">
    <source>
        <dbReference type="SAM" id="SignalP"/>
    </source>
</evidence>
<evidence type="ECO:0000313" key="3">
    <source>
        <dbReference type="EMBL" id="MCV2884014.1"/>
    </source>
</evidence>
<evidence type="ECO:0000259" key="2">
    <source>
        <dbReference type="PROSITE" id="PS50222"/>
    </source>
</evidence>
<reference evidence="3 4" key="1">
    <citation type="submission" date="2022-10" db="EMBL/GenBank/DDBJ databases">
        <title>Aestuariibacter sp. AA17 isolated from Montipora capitata coral fragment.</title>
        <authorList>
            <person name="Emsley S.A."/>
            <person name="Pfannmuller K.M."/>
            <person name="Loughran R.M."/>
            <person name="Shlafstein M."/>
            <person name="Papke E."/>
            <person name="Saw J.H."/>
            <person name="Ushijima B."/>
            <person name="Videau P."/>
        </authorList>
    </citation>
    <scope>NUCLEOTIDE SEQUENCE [LARGE SCALE GENOMIC DNA]</scope>
    <source>
        <strain evidence="3 4">AA17</strain>
    </source>
</reference>